<evidence type="ECO:0000256" key="3">
    <source>
        <dbReference type="ARBA" id="ARBA00011396"/>
    </source>
</evidence>
<organism evidence="9">
    <name type="scientific">Caenorhabditis remanei</name>
    <name type="common">Caenorhabditis vulgaris</name>
    <dbReference type="NCBI Taxonomy" id="31234"/>
    <lineage>
        <taxon>Eukaryota</taxon>
        <taxon>Metazoa</taxon>
        <taxon>Ecdysozoa</taxon>
        <taxon>Nematoda</taxon>
        <taxon>Chromadorea</taxon>
        <taxon>Rhabditida</taxon>
        <taxon>Rhabditina</taxon>
        <taxon>Rhabditomorpha</taxon>
        <taxon>Rhabditoidea</taxon>
        <taxon>Rhabditidae</taxon>
        <taxon>Peloderinae</taxon>
        <taxon>Caenorhabditis</taxon>
    </lineage>
</organism>
<evidence type="ECO:0000259" key="7">
    <source>
        <dbReference type="Pfam" id="PF10256"/>
    </source>
</evidence>
<evidence type="ECO:0000256" key="4">
    <source>
        <dbReference type="ARBA" id="ARBA00018463"/>
    </source>
</evidence>
<evidence type="ECO:0000313" key="9">
    <source>
        <dbReference type="Proteomes" id="UP000008281"/>
    </source>
</evidence>
<evidence type="ECO:0000313" key="8">
    <source>
        <dbReference type="EMBL" id="EFO97974.1"/>
    </source>
</evidence>
<dbReference type="InterPro" id="IPR019383">
    <property type="entry name" value="Golgin_A_7/ERF4"/>
</dbReference>
<evidence type="ECO:0000256" key="2">
    <source>
        <dbReference type="ARBA" id="ARBA00007732"/>
    </source>
</evidence>
<dbReference type="GO" id="GO:0002178">
    <property type="term" value="C:palmitoyltransferase complex"/>
    <property type="evidence" value="ECO:0007669"/>
    <property type="project" value="TreeGrafter"/>
</dbReference>
<dbReference type="PANTHER" id="PTHR13254:SF0">
    <property type="entry name" value="GOLGIN SUBFAMILY A MEMBER 7_ERF4 DOMAIN-CONTAINING PROTEIN"/>
    <property type="match status" value="1"/>
</dbReference>
<dbReference type="PANTHER" id="PTHR13254">
    <property type="entry name" value="GOLGI AUTOANTIGEN, GOLGIN SUBFAMILY A, 7"/>
    <property type="match status" value="1"/>
</dbReference>
<evidence type="ECO:0000256" key="6">
    <source>
        <dbReference type="ARBA" id="ARBA00023136"/>
    </source>
</evidence>
<dbReference type="HOGENOM" id="CLU_1579960_0_0_1"/>
<gene>
    <name evidence="8" type="ORF">CRE_17614</name>
</gene>
<dbReference type="InterPro" id="IPR051371">
    <property type="entry name" value="Ras_palmitoyltransferase"/>
</dbReference>
<dbReference type="OrthoDB" id="2190159at2759"/>
<proteinExistence type="inferred from homology"/>
<feature type="domain" description="Golgin subfamily A member 7/ERF4" evidence="7">
    <location>
        <begin position="2"/>
        <end position="64"/>
    </location>
</feature>
<dbReference type="Proteomes" id="UP000008281">
    <property type="component" value="Unassembled WGS sequence"/>
</dbReference>
<dbReference type="EMBL" id="DS268671">
    <property type="protein sequence ID" value="EFO97974.1"/>
    <property type="molecule type" value="Genomic_DNA"/>
</dbReference>
<comment type="subunit">
    <text evidence="3">Interacts with ERF2.</text>
</comment>
<accession>E3NHB1</accession>
<dbReference type="Pfam" id="PF10256">
    <property type="entry name" value="Erf4"/>
    <property type="match status" value="1"/>
</dbReference>
<dbReference type="GO" id="GO:0006612">
    <property type="term" value="P:protein targeting to membrane"/>
    <property type="evidence" value="ECO:0007669"/>
    <property type="project" value="TreeGrafter"/>
</dbReference>
<keyword evidence="9" id="KW-1185">Reference proteome</keyword>
<comment type="subcellular location">
    <subcellularLocation>
        <location evidence="1">Endoplasmic reticulum membrane</location>
        <topology evidence="1">Peripheral membrane protein</topology>
    </subcellularLocation>
</comment>
<keyword evidence="5" id="KW-0256">Endoplasmic reticulum</keyword>
<keyword evidence="6" id="KW-0472">Membrane</keyword>
<dbReference type="STRING" id="31234.E3NHB1"/>
<dbReference type="InParanoid" id="E3NHB1"/>
<dbReference type="eggNOG" id="KOG4069">
    <property type="taxonomic scope" value="Eukaryota"/>
</dbReference>
<name>E3NHB1_CAERE</name>
<sequence length="169" mass="19998">MITLQTIFETLLGYFTYYASYLVAKSTHRLKLDELQEFLDRKNREINHNVGFHIRNLMERGLRVFYFEFIRRPRVFGRHYQQRVKNGTRKRHIAKTETSTKTIGTLTLYGMVDCDKLFSKKCEALEMESRNLAEDFKNGVQCLQTELMDASKKGVEAAKQRHKMFDESL</sequence>
<evidence type="ECO:0000256" key="5">
    <source>
        <dbReference type="ARBA" id="ARBA00022824"/>
    </source>
</evidence>
<reference evidence="8" key="1">
    <citation type="submission" date="2007-07" db="EMBL/GenBank/DDBJ databases">
        <title>PCAP assembly of the Caenorhabditis remanei genome.</title>
        <authorList>
            <consortium name="The Caenorhabditis remanei Sequencing Consortium"/>
            <person name="Wilson R.K."/>
        </authorList>
    </citation>
    <scope>NUCLEOTIDE SEQUENCE [LARGE SCALE GENOMIC DNA]</scope>
    <source>
        <strain evidence="8">PB4641</strain>
    </source>
</reference>
<dbReference type="AlphaFoldDB" id="E3NHB1"/>
<protein>
    <recommendedName>
        <fullName evidence="4">Ras modification protein ERF4</fullName>
    </recommendedName>
</protein>
<comment type="similarity">
    <text evidence="2">Belongs to the ERF4 family.</text>
</comment>
<evidence type="ECO:0000256" key="1">
    <source>
        <dbReference type="ARBA" id="ARBA00004406"/>
    </source>
</evidence>
<dbReference type="GO" id="GO:0005789">
    <property type="term" value="C:endoplasmic reticulum membrane"/>
    <property type="evidence" value="ECO:0007669"/>
    <property type="project" value="UniProtKB-SubCell"/>
</dbReference>